<evidence type="ECO:0000256" key="1">
    <source>
        <dbReference type="SAM" id="Phobius"/>
    </source>
</evidence>
<name>A0A072NQ95_SCHAZ</name>
<dbReference type="PANTHER" id="PTHR43471:SF1">
    <property type="entry name" value="ABC TRANSPORTER PERMEASE PROTEIN NOSY-RELATED"/>
    <property type="match status" value="1"/>
</dbReference>
<dbReference type="PATRIC" id="fig|1348973.3.peg.1416"/>
<dbReference type="Proteomes" id="UP000027936">
    <property type="component" value="Unassembled WGS sequence"/>
</dbReference>
<feature type="transmembrane region" description="Helical" evidence="1">
    <location>
        <begin position="172"/>
        <end position="192"/>
    </location>
</feature>
<evidence type="ECO:0000313" key="2">
    <source>
        <dbReference type="EMBL" id="KEF39063.1"/>
    </source>
</evidence>
<feature type="transmembrane region" description="Helical" evidence="1">
    <location>
        <begin position="65"/>
        <end position="84"/>
    </location>
</feature>
<dbReference type="PANTHER" id="PTHR43471">
    <property type="entry name" value="ABC TRANSPORTER PERMEASE"/>
    <property type="match status" value="1"/>
</dbReference>
<comment type="caution">
    <text evidence="2">The sequence shown here is derived from an EMBL/GenBank/DDBJ whole genome shotgun (WGS) entry which is preliminary data.</text>
</comment>
<proteinExistence type="predicted"/>
<dbReference type="EMBL" id="JJRY01000004">
    <property type="protein sequence ID" value="KEF39063.1"/>
    <property type="molecule type" value="Genomic_DNA"/>
</dbReference>
<dbReference type="GO" id="GO:0005886">
    <property type="term" value="C:plasma membrane"/>
    <property type="evidence" value="ECO:0007669"/>
    <property type="project" value="UniProtKB-SubCell"/>
</dbReference>
<keyword evidence="1" id="KW-1133">Transmembrane helix</keyword>
<feature type="transmembrane region" description="Helical" evidence="1">
    <location>
        <begin position="24"/>
        <end position="44"/>
    </location>
</feature>
<reference evidence="2 3" key="1">
    <citation type="submission" date="2014-04" db="EMBL/GenBank/DDBJ databases">
        <title>Draft genome sequence of Bacillus azotoformans MEV2011, a (co-) denitrifying strain unable to grow in the presence of oxygen.</title>
        <authorList>
            <person name="Nielsen M."/>
            <person name="Schreiber L."/>
            <person name="Finster K."/>
            <person name="Schramm A."/>
        </authorList>
    </citation>
    <scope>NUCLEOTIDE SEQUENCE [LARGE SCALE GENOMIC DNA]</scope>
    <source>
        <strain evidence="2 3">MEV2011</strain>
    </source>
</reference>
<feature type="transmembrane region" description="Helical" evidence="1">
    <location>
        <begin position="104"/>
        <end position="131"/>
    </location>
</feature>
<organism evidence="2 3">
    <name type="scientific">Schinkia azotoformans MEV2011</name>
    <dbReference type="NCBI Taxonomy" id="1348973"/>
    <lineage>
        <taxon>Bacteria</taxon>
        <taxon>Bacillati</taxon>
        <taxon>Bacillota</taxon>
        <taxon>Bacilli</taxon>
        <taxon>Bacillales</taxon>
        <taxon>Bacillaceae</taxon>
        <taxon>Calidifontibacillus/Schinkia group</taxon>
        <taxon>Schinkia</taxon>
    </lineage>
</organism>
<dbReference type="RefSeq" id="WP_051678105.1">
    <property type="nucleotide sequence ID" value="NZ_JJRY01000004.1"/>
</dbReference>
<keyword evidence="1" id="KW-0472">Membrane</keyword>
<feature type="transmembrane region" description="Helical" evidence="1">
    <location>
        <begin position="253"/>
        <end position="274"/>
    </location>
</feature>
<accession>A0A072NQ95</accession>
<evidence type="ECO:0000313" key="3">
    <source>
        <dbReference type="Proteomes" id="UP000027936"/>
    </source>
</evidence>
<sequence length="280" mass="31086">MRMNIHTIKVLIEKELLDSIRNRWFYTFLVIFMVLSFSIIYMGIIKSTGLGFESFNKTTASLLNLILFLIPMITLLLGSTSISGEREHGTMNLMLSKPISAVEFIVGKYCGMATALILTITVGFGLMGMVVAFKVSIADAKSYLIFVMLSILLVLSFLSISMLISVLAKKRITAIIVSTIIWFFLILIYDLLVMSAANLFEGTSMAMFLLISILFNPTDSVRTLAIVNLGGETIFGPSLVELTRMITNVSSEILLTGGIFAWIIIPLLLTVFFFKRSVLK</sequence>
<protein>
    <submittedName>
        <fullName evidence="2">ABC-type transport system involved in multi-copper enzyme maturation, permease component</fullName>
    </submittedName>
</protein>
<dbReference type="Pfam" id="PF12679">
    <property type="entry name" value="ABC2_membrane_2"/>
    <property type="match status" value="1"/>
</dbReference>
<gene>
    <name evidence="2" type="ORF">M670_01449</name>
</gene>
<dbReference type="AlphaFoldDB" id="A0A072NQ95"/>
<dbReference type="GO" id="GO:0140359">
    <property type="term" value="F:ABC-type transporter activity"/>
    <property type="evidence" value="ECO:0007669"/>
    <property type="project" value="InterPro"/>
</dbReference>
<dbReference type="OrthoDB" id="2680264at2"/>
<feature type="transmembrane region" description="Helical" evidence="1">
    <location>
        <begin position="143"/>
        <end position="166"/>
    </location>
</feature>
<keyword evidence="1" id="KW-0812">Transmembrane</keyword>